<accession>A0A317CJ32</accession>
<dbReference type="Gene3D" id="3.40.50.1000">
    <property type="entry name" value="HAD superfamily/HAD-like"/>
    <property type="match status" value="1"/>
</dbReference>
<evidence type="ECO:0008006" key="3">
    <source>
        <dbReference type="Google" id="ProtNLM"/>
    </source>
</evidence>
<protein>
    <recommendedName>
        <fullName evidence="3">Sucrose phosphatase-like domain-containing protein</fullName>
    </recommendedName>
</protein>
<dbReference type="PIRSF" id="PIRSF030802">
    <property type="entry name" value="UCP030802"/>
    <property type="match status" value="1"/>
</dbReference>
<proteinExistence type="predicted"/>
<dbReference type="InterPro" id="IPR024197">
    <property type="entry name" value="TPP-like"/>
</dbReference>
<dbReference type="InterPro" id="IPR023214">
    <property type="entry name" value="HAD_sf"/>
</dbReference>
<dbReference type="Proteomes" id="UP000245506">
    <property type="component" value="Unassembled WGS sequence"/>
</dbReference>
<dbReference type="AlphaFoldDB" id="A0A317CJ32"/>
<keyword evidence="2" id="KW-1185">Reference proteome</keyword>
<dbReference type="RefSeq" id="WP_109822082.1">
    <property type="nucleotide sequence ID" value="NZ_QGKL01000011.1"/>
</dbReference>
<dbReference type="SUPFAM" id="SSF56784">
    <property type="entry name" value="HAD-like"/>
    <property type="match status" value="1"/>
</dbReference>
<evidence type="ECO:0000313" key="2">
    <source>
        <dbReference type="Proteomes" id="UP000245506"/>
    </source>
</evidence>
<comment type="caution">
    <text evidence="1">The sequence shown here is derived from an EMBL/GenBank/DDBJ whole genome shotgun (WGS) entry which is preliminary data.</text>
</comment>
<evidence type="ECO:0000313" key="1">
    <source>
        <dbReference type="EMBL" id="PWQ98564.1"/>
    </source>
</evidence>
<reference evidence="1 2" key="1">
    <citation type="submission" date="2018-05" db="EMBL/GenBank/DDBJ databases">
        <title>Leucothrix arctica sp. nov., isolated from Arctic seawater.</title>
        <authorList>
            <person name="Choi A."/>
            <person name="Baek K."/>
        </authorList>
    </citation>
    <scope>NUCLEOTIDE SEQUENCE [LARGE SCALE GENOMIC DNA]</scope>
    <source>
        <strain evidence="1 2">IMCC9719</strain>
    </source>
</reference>
<name>A0A317CJ32_9GAMM</name>
<gene>
    <name evidence="1" type="ORF">DKT75_03680</name>
</gene>
<dbReference type="EMBL" id="QGKL01000011">
    <property type="protein sequence ID" value="PWQ98564.1"/>
    <property type="molecule type" value="Genomic_DNA"/>
</dbReference>
<dbReference type="InterPro" id="IPR036412">
    <property type="entry name" value="HAD-like_sf"/>
</dbReference>
<dbReference type="OrthoDB" id="8746852at2"/>
<organism evidence="1 2">
    <name type="scientific">Leucothrix arctica</name>
    <dbReference type="NCBI Taxonomy" id="1481894"/>
    <lineage>
        <taxon>Bacteria</taxon>
        <taxon>Pseudomonadati</taxon>
        <taxon>Pseudomonadota</taxon>
        <taxon>Gammaproteobacteria</taxon>
        <taxon>Thiotrichales</taxon>
        <taxon>Thiotrichaceae</taxon>
        <taxon>Leucothrix</taxon>
    </lineage>
</organism>
<sequence length="237" mass="26294">MKVVVFSDIDDTLIAAKSACPNDAVLQPAGERSSSYTTQHQRSLIELFSAHELIPVTGRNKAGLDRINIPFKSFKVVSHGAVVLDANDELLPDWVKYIQELSQLWLPILNQYNADINAFIDQERLSVRCRVISDFGFPCYLSIKGEVGDLSRLDNFSSSFCALGDNARVHLNGGNMALLPPYACKKLAVEFLQKQYLAAEEGVLFLAAGDSCSDLPYMNSCDFSLIPQRSQITQERL</sequence>